<gene>
    <name evidence="6" type="primary">SSN6</name>
    <name evidence="6" type="ORF">O9K51_08643</name>
</gene>
<feature type="repeat" description="TPR" evidence="3">
    <location>
        <begin position="149"/>
        <end position="182"/>
    </location>
</feature>
<dbReference type="InterPro" id="IPR000086">
    <property type="entry name" value="NUDIX_hydrolase_dom"/>
</dbReference>
<dbReference type="GO" id="GO:0000978">
    <property type="term" value="F:RNA polymerase II cis-regulatory region sequence-specific DNA binding"/>
    <property type="evidence" value="ECO:0007669"/>
    <property type="project" value="TreeGrafter"/>
</dbReference>
<dbReference type="SUPFAM" id="SSF55811">
    <property type="entry name" value="Nudix"/>
    <property type="match status" value="1"/>
</dbReference>
<dbReference type="Gene3D" id="3.90.79.10">
    <property type="entry name" value="Nucleoside Triphosphate Pyrophosphohydrolase"/>
    <property type="match status" value="1"/>
</dbReference>
<dbReference type="PROSITE" id="PS51462">
    <property type="entry name" value="NUDIX"/>
    <property type="match status" value="1"/>
</dbReference>
<dbReference type="PROSITE" id="PS50005">
    <property type="entry name" value="TPR"/>
    <property type="match status" value="3"/>
</dbReference>
<dbReference type="PANTHER" id="PTHR14017">
    <property type="entry name" value="LYSINE-SPECIFIC DEMETHYLASE"/>
    <property type="match status" value="1"/>
</dbReference>
<dbReference type="GO" id="GO:0017053">
    <property type="term" value="C:transcription repressor complex"/>
    <property type="evidence" value="ECO:0007669"/>
    <property type="project" value="TreeGrafter"/>
</dbReference>
<dbReference type="InterPro" id="IPR019734">
    <property type="entry name" value="TPR_rpt"/>
</dbReference>
<dbReference type="SUPFAM" id="SSF48452">
    <property type="entry name" value="TPR-like"/>
    <property type="match status" value="1"/>
</dbReference>
<sequence>MQMLHHGQVTPRPSFQRDYMFRIHYIKAVNEAVWLQIGSLSELLRVPDEAMHAYERAAHANCNSTTAMNAIGKILMSREAFDKALQCFRAIVQLQQRNGEAWGNLGHCYLMTENLQKAYDAYQQALINLRDPMAFSITLRIQPSFEKANEIYFRLGIIYKRKSKFKQSLGCFKYIVNSPPKPLTPDDIWFQIGHTYIASHPEFDAVLTGAVVFARDPDSGARRILLLQRAAHDTMPLRWEVPGGACDFEDPSMLHGLARELWEETRLVLQHVRAQVPPKQGAADRGMGPQENGAVFSSPAGLRIIKHTFLVDVEAPVEIVLDPNEHAQFLWATEEEFRMGKVGNVSLEIAMEHQAATIIEAFNDEWSEFVFSRIFHWDKPPKWERRWFLQVYRGFKDQWSVISTPAGQFDNRLKQIIGRYIMVTFNSDIGGEVQYRAPYFSPPQDSYNIRLDDACAGRQMPHGLSGDAAPRVLTADKFQYLERRVRKDWLQVMGSAIKEAPEEKRNRAYRQALCHMGLLAGPSWARGERMEHVVPWCRGKDDFFRHPLPSTHPCVQDRPDDLLSKPTIVLPSRHNVMKLIARVHSFRGRSPELERRLHWTMRLLNNGGKQYEMLTHLEAKKKATDVTRQSPSLLRQFLSQSEPPQEPIASGEVDEEETDSESGWCGSVTDEEERDMSEELGSLVYHSAVEL</sequence>
<evidence type="ECO:0000259" key="5">
    <source>
        <dbReference type="PROSITE" id="PS51462"/>
    </source>
</evidence>
<dbReference type="PANTHER" id="PTHR14017:SF1">
    <property type="entry name" value="LD02225P"/>
    <property type="match status" value="1"/>
</dbReference>
<comment type="subcellular location">
    <subcellularLocation>
        <location evidence="1">Nucleus</location>
    </subcellularLocation>
</comment>
<dbReference type="InterPro" id="IPR011990">
    <property type="entry name" value="TPR-like_helical_dom_sf"/>
</dbReference>
<name>A0AB34FK59_9HYPO</name>
<dbReference type="InterPro" id="IPR051630">
    <property type="entry name" value="Corepressor-Demethylase"/>
</dbReference>
<keyword evidence="3" id="KW-0802">TPR repeat</keyword>
<reference evidence="6" key="1">
    <citation type="submission" date="2023-01" db="EMBL/GenBank/DDBJ databases">
        <title>The growth and conidiation of Purpureocillium lavendulum are regulated by nitrogen source and histone H3K14 acetylation.</title>
        <authorList>
            <person name="Tang P."/>
            <person name="Han J."/>
            <person name="Zhang C."/>
            <person name="Tang P."/>
            <person name="Qi F."/>
            <person name="Zhang K."/>
            <person name="Liang L."/>
        </authorList>
    </citation>
    <scope>NUCLEOTIDE SEQUENCE</scope>
    <source>
        <strain evidence="6">YMF1.00683</strain>
    </source>
</reference>
<feature type="repeat" description="TPR" evidence="3">
    <location>
        <begin position="99"/>
        <end position="132"/>
    </location>
</feature>
<evidence type="ECO:0000313" key="6">
    <source>
        <dbReference type="EMBL" id="KAJ6439231.1"/>
    </source>
</evidence>
<dbReference type="GO" id="GO:0000122">
    <property type="term" value="P:negative regulation of transcription by RNA polymerase II"/>
    <property type="evidence" value="ECO:0007669"/>
    <property type="project" value="TreeGrafter"/>
</dbReference>
<evidence type="ECO:0000256" key="3">
    <source>
        <dbReference type="PROSITE-ProRule" id="PRU00339"/>
    </source>
</evidence>
<feature type="region of interest" description="Disordered" evidence="4">
    <location>
        <begin position="637"/>
        <end position="681"/>
    </location>
</feature>
<evidence type="ECO:0000256" key="1">
    <source>
        <dbReference type="ARBA" id="ARBA00004123"/>
    </source>
</evidence>
<dbReference type="Proteomes" id="UP001163105">
    <property type="component" value="Unassembled WGS sequence"/>
</dbReference>
<dbReference type="CDD" id="cd02883">
    <property type="entry name" value="NUDIX_Hydrolase"/>
    <property type="match status" value="1"/>
</dbReference>
<organism evidence="6 7">
    <name type="scientific">Purpureocillium lavendulum</name>
    <dbReference type="NCBI Taxonomy" id="1247861"/>
    <lineage>
        <taxon>Eukaryota</taxon>
        <taxon>Fungi</taxon>
        <taxon>Dikarya</taxon>
        <taxon>Ascomycota</taxon>
        <taxon>Pezizomycotina</taxon>
        <taxon>Sordariomycetes</taxon>
        <taxon>Hypocreomycetidae</taxon>
        <taxon>Hypocreales</taxon>
        <taxon>Ophiocordycipitaceae</taxon>
        <taxon>Purpureocillium</taxon>
    </lineage>
</organism>
<dbReference type="GO" id="GO:0031490">
    <property type="term" value="F:chromatin DNA binding"/>
    <property type="evidence" value="ECO:0007669"/>
    <property type="project" value="TreeGrafter"/>
</dbReference>
<comment type="caution">
    <text evidence="6">The sequence shown here is derived from an EMBL/GenBank/DDBJ whole genome shotgun (WGS) entry which is preliminary data.</text>
</comment>
<dbReference type="InterPro" id="IPR015797">
    <property type="entry name" value="NUDIX_hydrolase-like_dom_sf"/>
</dbReference>
<dbReference type="Pfam" id="PF00293">
    <property type="entry name" value="NUDIX"/>
    <property type="match status" value="1"/>
</dbReference>
<feature type="domain" description="Nudix hydrolase" evidence="5">
    <location>
        <begin position="205"/>
        <end position="357"/>
    </location>
</feature>
<evidence type="ECO:0000313" key="7">
    <source>
        <dbReference type="Proteomes" id="UP001163105"/>
    </source>
</evidence>
<dbReference type="AlphaFoldDB" id="A0AB34FK59"/>
<dbReference type="Pfam" id="PF13181">
    <property type="entry name" value="TPR_8"/>
    <property type="match status" value="1"/>
</dbReference>
<feature type="repeat" description="TPR" evidence="3">
    <location>
        <begin position="65"/>
        <end position="98"/>
    </location>
</feature>
<dbReference type="Gene3D" id="1.25.40.10">
    <property type="entry name" value="Tetratricopeptide repeat domain"/>
    <property type="match status" value="1"/>
</dbReference>
<evidence type="ECO:0000256" key="2">
    <source>
        <dbReference type="ARBA" id="ARBA00023242"/>
    </source>
</evidence>
<keyword evidence="2" id="KW-0539">Nucleus</keyword>
<protein>
    <submittedName>
        <fullName evidence="6">Histone-fold protein</fullName>
    </submittedName>
</protein>
<keyword evidence="7" id="KW-1185">Reference proteome</keyword>
<dbReference type="GO" id="GO:0005634">
    <property type="term" value="C:nucleus"/>
    <property type="evidence" value="ECO:0007669"/>
    <property type="project" value="UniProtKB-SubCell"/>
</dbReference>
<accession>A0AB34FK59</accession>
<dbReference type="SMART" id="SM00028">
    <property type="entry name" value="TPR"/>
    <property type="match status" value="4"/>
</dbReference>
<feature type="compositionally biased region" description="Acidic residues" evidence="4">
    <location>
        <begin position="669"/>
        <end position="678"/>
    </location>
</feature>
<evidence type="ECO:0000256" key="4">
    <source>
        <dbReference type="SAM" id="MobiDB-lite"/>
    </source>
</evidence>
<proteinExistence type="predicted"/>
<dbReference type="EMBL" id="JAQHRD010000007">
    <property type="protein sequence ID" value="KAJ6439231.1"/>
    <property type="molecule type" value="Genomic_DNA"/>
</dbReference>